<keyword evidence="2" id="KW-0732">Signal</keyword>
<dbReference type="Proteomes" id="UP000219452">
    <property type="component" value="Unassembled WGS sequence"/>
</dbReference>
<dbReference type="PANTHER" id="PTHR36842">
    <property type="entry name" value="PROTEIN TOLB HOMOLOG"/>
    <property type="match status" value="1"/>
</dbReference>
<gene>
    <name evidence="3" type="ORF">SAMN06269250_2142</name>
</gene>
<comment type="similarity">
    <text evidence="1">Belongs to the TolB family.</text>
</comment>
<dbReference type="PANTHER" id="PTHR36842:SF1">
    <property type="entry name" value="PROTEIN TOLB"/>
    <property type="match status" value="1"/>
</dbReference>
<dbReference type="InterPro" id="IPR011659">
    <property type="entry name" value="WD40"/>
</dbReference>
<dbReference type="OrthoDB" id="8432779at2"/>
<accession>A0A286FGS6</accession>
<dbReference type="Gene3D" id="2.120.10.30">
    <property type="entry name" value="TolB, C-terminal domain"/>
    <property type="match status" value="1"/>
</dbReference>
<evidence type="ECO:0000313" key="3">
    <source>
        <dbReference type="EMBL" id="SOD82447.1"/>
    </source>
</evidence>
<evidence type="ECO:0000256" key="1">
    <source>
        <dbReference type="ARBA" id="ARBA00009820"/>
    </source>
</evidence>
<organism evidence="3 4">
    <name type="scientific">Spirosoma fluviale</name>
    <dbReference type="NCBI Taxonomy" id="1597977"/>
    <lineage>
        <taxon>Bacteria</taxon>
        <taxon>Pseudomonadati</taxon>
        <taxon>Bacteroidota</taxon>
        <taxon>Cytophagia</taxon>
        <taxon>Cytophagales</taxon>
        <taxon>Cytophagaceae</taxon>
        <taxon>Spirosoma</taxon>
    </lineage>
</organism>
<dbReference type="InterPro" id="IPR011042">
    <property type="entry name" value="6-blade_b-propeller_TolB-like"/>
</dbReference>
<protein>
    <submittedName>
        <fullName evidence="3">WD40-like Beta Propeller Repeat</fullName>
    </submittedName>
</protein>
<dbReference type="SUPFAM" id="SSF82171">
    <property type="entry name" value="DPP6 N-terminal domain-like"/>
    <property type="match status" value="1"/>
</dbReference>
<proteinExistence type="inferred from homology"/>
<sequence length="512" mass="56693">MKKLQINLLFCLICPLLLTSGMVMAQKQSLGVFDGHGDIGAVLKPGSAAYNPKTHEYELSGSGYNVWFDHDEFHFMWKRMKGDFILYTRAALVGKGVDPHRKVGWMVRTSLDGKSPHINAVEHGDGLTSLQFRRTAGANTEEIRSKLTGADVIQLERKGNTYTMRVAKFGEPFVTEQVADLPLGDDVYVGLFVGSHNKDVLERGVFRDVRISVPAHDGLVPYRDYLASNLEILDVTTGNRQVIYNVPKSIQAPNWTPDGKTLLYNGDGLMYTFNLAKRKPSVLNTGDVKNNNNDHVLSFDGKMLGLSSGVKELGGSIIYTVPVTGGAPKQITPKGPSYLHGWSPDQKTLVFTGSRNNEYDIYSVPSAGGPEVRLTEAKGLDDGPEYTPDGKYIYFNSSRSGTMQIYRMKPDGSEQEAITNGEFHDWFPHISPDGKWIIFLSFLKEEVKPDEHPFYKHVYLRMLPISGAGQPKVLAYIYGGQGTINTPSWSPDSKRVAFISNTAESSVSPVEK</sequence>
<keyword evidence="4" id="KW-1185">Reference proteome</keyword>
<dbReference type="RefSeq" id="WP_097125691.1">
    <property type="nucleotide sequence ID" value="NZ_OCNH01000001.1"/>
</dbReference>
<feature type="chain" id="PRO_5011995846" evidence="2">
    <location>
        <begin position="26"/>
        <end position="512"/>
    </location>
</feature>
<dbReference type="Pfam" id="PF07676">
    <property type="entry name" value="PD40"/>
    <property type="match status" value="5"/>
</dbReference>
<feature type="signal peptide" evidence="2">
    <location>
        <begin position="1"/>
        <end position="25"/>
    </location>
</feature>
<evidence type="ECO:0000313" key="4">
    <source>
        <dbReference type="Proteomes" id="UP000219452"/>
    </source>
</evidence>
<evidence type="ECO:0000256" key="2">
    <source>
        <dbReference type="SAM" id="SignalP"/>
    </source>
</evidence>
<reference evidence="4" key="1">
    <citation type="submission" date="2017-09" db="EMBL/GenBank/DDBJ databases">
        <authorList>
            <person name="Varghese N."/>
            <person name="Submissions S."/>
        </authorList>
    </citation>
    <scope>NUCLEOTIDE SEQUENCE [LARGE SCALE GENOMIC DNA]</scope>
    <source>
        <strain evidence="4">DSM 29961</strain>
    </source>
</reference>
<dbReference type="EMBL" id="OCNH01000001">
    <property type="protein sequence ID" value="SOD82447.1"/>
    <property type="molecule type" value="Genomic_DNA"/>
</dbReference>
<dbReference type="AlphaFoldDB" id="A0A286FGS6"/>
<name>A0A286FGS6_9BACT</name>